<proteinExistence type="predicted"/>
<reference evidence="1" key="1">
    <citation type="submission" date="2021-03" db="EMBL/GenBank/DDBJ databases">
        <title>Draft genome sequence of rust myrtle Austropuccinia psidii MF-1, a brazilian biotype.</title>
        <authorList>
            <person name="Quecine M.C."/>
            <person name="Pachon D.M.R."/>
            <person name="Bonatelli M.L."/>
            <person name="Correr F.H."/>
            <person name="Franceschini L.M."/>
            <person name="Leite T.F."/>
            <person name="Margarido G.R.A."/>
            <person name="Almeida C.A."/>
            <person name="Ferrarezi J.A."/>
            <person name="Labate C.A."/>
        </authorList>
    </citation>
    <scope>NUCLEOTIDE SEQUENCE</scope>
    <source>
        <strain evidence="1">MF-1</strain>
    </source>
</reference>
<comment type="caution">
    <text evidence="1">The sequence shown here is derived from an EMBL/GenBank/DDBJ whole genome shotgun (WGS) entry which is preliminary data.</text>
</comment>
<sequence length="135" mass="15500">MAYKTSFQSSPCKAPDILQKWWNSILPEGKLRKDLVEIHPTDSRFKLIPDKVTNPSKSRNTTTLAVPMVEQNEDRKIKKEAEENRLSGEDQIKYLVRYGIPAHENWWLAGQTSLTQISFSEALVLKEGQKALIFL</sequence>
<dbReference type="Proteomes" id="UP000765509">
    <property type="component" value="Unassembled WGS sequence"/>
</dbReference>
<gene>
    <name evidence="1" type="ORF">O181_042887</name>
</gene>
<name>A0A9Q3HG98_9BASI</name>
<keyword evidence="2" id="KW-1185">Reference proteome</keyword>
<protein>
    <submittedName>
        <fullName evidence="1">Uncharacterized protein</fullName>
    </submittedName>
</protein>
<dbReference type="AlphaFoldDB" id="A0A9Q3HG98"/>
<accession>A0A9Q3HG98</accession>
<organism evidence="1 2">
    <name type="scientific">Austropuccinia psidii MF-1</name>
    <dbReference type="NCBI Taxonomy" id="1389203"/>
    <lineage>
        <taxon>Eukaryota</taxon>
        <taxon>Fungi</taxon>
        <taxon>Dikarya</taxon>
        <taxon>Basidiomycota</taxon>
        <taxon>Pucciniomycotina</taxon>
        <taxon>Pucciniomycetes</taxon>
        <taxon>Pucciniales</taxon>
        <taxon>Sphaerophragmiaceae</taxon>
        <taxon>Austropuccinia</taxon>
    </lineage>
</organism>
<evidence type="ECO:0000313" key="1">
    <source>
        <dbReference type="EMBL" id="MBW0503172.1"/>
    </source>
</evidence>
<evidence type="ECO:0000313" key="2">
    <source>
        <dbReference type="Proteomes" id="UP000765509"/>
    </source>
</evidence>
<dbReference type="EMBL" id="AVOT02017212">
    <property type="protein sequence ID" value="MBW0503172.1"/>
    <property type="molecule type" value="Genomic_DNA"/>
</dbReference>